<comment type="subcellular location">
    <subcellularLocation>
        <location evidence="5">Nucleus</location>
        <location evidence="5">Nucleolus</location>
    </subcellularLocation>
    <subcellularLocation>
        <location evidence="5">Nucleus</location>
        <location evidence="5">Nucleoplasm</location>
    </subcellularLocation>
</comment>
<dbReference type="Proteomes" id="UP001066276">
    <property type="component" value="Chromosome 9"/>
</dbReference>
<accession>A0AAV7N4G6</accession>
<feature type="compositionally biased region" description="Acidic residues" evidence="6">
    <location>
        <begin position="304"/>
        <end position="314"/>
    </location>
</feature>
<evidence type="ECO:0000313" key="8">
    <source>
        <dbReference type="Proteomes" id="UP001066276"/>
    </source>
</evidence>
<reference evidence="7" key="1">
    <citation type="journal article" date="2022" name="bioRxiv">
        <title>Sequencing and chromosome-scale assembly of the giantPleurodeles waltlgenome.</title>
        <authorList>
            <person name="Brown T."/>
            <person name="Elewa A."/>
            <person name="Iarovenko S."/>
            <person name="Subramanian E."/>
            <person name="Araus A.J."/>
            <person name="Petzold A."/>
            <person name="Susuki M."/>
            <person name="Suzuki K.-i.T."/>
            <person name="Hayashi T."/>
            <person name="Toyoda A."/>
            <person name="Oliveira C."/>
            <person name="Osipova E."/>
            <person name="Leigh N.D."/>
            <person name="Simon A."/>
            <person name="Yun M.H."/>
        </authorList>
    </citation>
    <scope>NUCLEOTIDE SEQUENCE</scope>
    <source>
        <strain evidence="7">20211129_DDA</strain>
        <tissue evidence="7">Liver</tissue>
    </source>
</reference>
<evidence type="ECO:0000256" key="6">
    <source>
        <dbReference type="SAM" id="MobiDB-lite"/>
    </source>
</evidence>
<evidence type="ECO:0000256" key="3">
    <source>
        <dbReference type="ARBA" id="ARBA00022517"/>
    </source>
</evidence>
<sequence>MAKGSVAPATAPTGFLGLKLGAEHRVPGAKKKRLNRNKKKTWKRHIDARDVEEFLQDVQMQERTHGGLVAEKPDETLYFMDTGNEDKDLKITRGKAKPLRIDLILQTDSKVASPKNILSHQIPNSRKLKRKKQLREKLERRGIIPRKQRLLQAKLLMPPREPKPAVRSHPGREFYDIWTESNPLDDGLANKDKFYLEQTKKYPVKRPDRMNAKPSQLPAVEVISSGGSYNPTFESHQALLLRAHEVELKRLKEEEKLKKQLSFPTIDQAPTSETVFRELCQGLLEDSDDEEFKAHPLKAKVDNVDQEEDDDEEEEVKRGAPTAKAVTGEKKTERQRKREKREKALVARRQAEKALRLKKQEVFKLRSIRSEMKQREDILVKRKEKRIAKHKAEATQPRRLGRLKYEDPDTDVQLSEELAGSLRALKPEGSILKDRFKSLQKRNLIEPRERAKFKRRHKVKYVEKRAFREVTL</sequence>
<dbReference type="PIRSF" id="PIRSF017302">
    <property type="entry name" value="Gltscr2"/>
    <property type="match status" value="1"/>
</dbReference>
<dbReference type="PANTHER" id="PTHR14211:SF7">
    <property type="entry name" value="RIBOSOME BIOGENESIS PROTEIN NOP53"/>
    <property type="match status" value="1"/>
</dbReference>
<keyword evidence="4 5" id="KW-0539">Nucleus</keyword>
<evidence type="ECO:0000256" key="1">
    <source>
        <dbReference type="ARBA" id="ARBA00008838"/>
    </source>
</evidence>
<dbReference type="GO" id="GO:0006364">
    <property type="term" value="P:rRNA processing"/>
    <property type="evidence" value="ECO:0007669"/>
    <property type="project" value="TreeGrafter"/>
</dbReference>
<dbReference type="Pfam" id="PF07767">
    <property type="entry name" value="Nop53"/>
    <property type="match status" value="1"/>
</dbReference>
<comment type="function">
    <text evidence="5">May play a role in ribosome biogenesis.</text>
</comment>
<comment type="caution">
    <text evidence="7">The sequence shown here is derived from an EMBL/GenBank/DDBJ whole genome shotgun (WGS) entry which is preliminary data.</text>
</comment>
<dbReference type="GO" id="GO:0008097">
    <property type="term" value="F:5S rRNA binding"/>
    <property type="evidence" value="ECO:0007669"/>
    <property type="project" value="TreeGrafter"/>
</dbReference>
<protein>
    <recommendedName>
        <fullName evidence="2 5">Ribosome biogenesis protein NOP53</fullName>
    </recommendedName>
</protein>
<dbReference type="EMBL" id="JANPWB010000013">
    <property type="protein sequence ID" value="KAJ1107555.1"/>
    <property type="molecule type" value="Genomic_DNA"/>
</dbReference>
<evidence type="ECO:0000313" key="7">
    <source>
        <dbReference type="EMBL" id="KAJ1107555.1"/>
    </source>
</evidence>
<comment type="similarity">
    <text evidence="1 5">Belongs to the NOP53 family.</text>
</comment>
<dbReference type="GO" id="GO:0005730">
    <property type="term" value="C:nucleolus"/>
    <property type="evidence" value="ECO:0007669"/>
    <property type="project" value="UniProtKB-SubCell"/>
</dbReference>
<organism evidence="7 8">
    <name type="scientific">Pleurodeles waltl</name>
    <name type="common">Iberian ribbed newt</name>
    <dbReference type="NCBI Taxonomy" id="8319"/>
    <lineage>
        <taxon>Eukaryota</taxon>
        <taxon>Metazoa</taxon>
        <taxon>Chordata</taxon>
        <taxon>Craniata</taxon>
        <taxon>Vertebrata</taxon>
        <taxon>Euteleostomi</taxon>
        <taxon>Amphibia</taxon>
        <taxon>Batrachia</taxon>
        <taxon>Caudata</taxon>
        <taxon>Salamandroidea</taxon>
        <taxon>Salamandridae</taxon>
        <taxon>Pleurodelinae</taxon>
        <taxon>Pleurodeles</taxon>
    </lineage>
</organism>
<dbReference type="InterPro" id="IPR011687">
    <property type="entry name" value="Nop53/GLTSCR2"/>
</dbReference>
<dbReference type="GO" id="GO:0005654">
    <property type="term" value="C:nucleoplasm"/>
    <property type="evidence" value="ECO:0007669"/>
    <property type="project" value="UniProtKB-SubCell"/>
</dbReference>
<evidence type="ECO:0000256" key="2">
    <source>
        <dbReference type="ARBA" id="ARBA00018339"/>
    </source>
</evidence>
<name>A0AAV7N4G6_PLEWA</name>
<evidence type="ECO:0000256" key="5">
    <source>
        <dbReference type="PIRNR" id="PIRNR017302"/>
    </source>
</evidence>
<keyword evidence="3 5" id="KW-0690">Ribosome biogenesis</keyword>
<evidence type="ECO:0000256" key="4">
    <source>
        <dbReference type="ARBA" id="ARBA00023242"/>
    </source>
</evidence>
<keyword evidence="8" id="KW-1185">Reference proteome</keyword>
<proteinExistence type="inferred from homology"/>
<dbReference type="AlphaFoldDB" id="A0AAV7N4G6"/>
<dbReference type="PANTHER" id="PTHR14211">
    <property type="entry name" value="GLIOMA SUPPRESSOR CANDIDATE REGION GENE 2"/>
    <property type="match status" value="1"/>
</dbReference>
<gene>
    <name evidence="7" type="ORF">NDU88_004945</name>
</gene>
<feature type="region of interest" description="Disordered" evidence="6">
    <location>
        <begin position="302"/>
        <end position="343"/>
    </location>
</feature>
<dbReference type="GO" id="GO:0000027">
    <property type="term" value="P:ribosomal large subunit assembly"/>
    <property type="evidence" value="ECO:0007669"/>
    <property type="project" value="UniProtKB-UniRule"/>
</dbReference>